<keyword evidence="13" id="KW-1185">Reference proteome</keyword>
<comment type="subcellular location">
    <subcellularLocation>
        <location evidence="11">Cytoplasm</location>
    </subcellularLocation>
    <subcellularLocation>
        <location evidence="11">Nucleus</location>
    </subcellularLocation>
</comment>
<dbReference type="EC" id="1.13.11.54" evidence="11"/>
<feature type="binding site" evidence="11">
    <location>
        <position position="87"/>
    </location>
    <ligand>
        <name>Ni(2+)</name>
        <dbReference type="ChEBI" id="CHEBI:49786"/>
        <note>for nickel-dependent acireductone dioxygenase activity</note>
    </ligand>
</feature>
<evidence type="ECO:0000256" key="1">
    <source>
        <dbReference type="ARBA" id="ARBA00000428"/>
    </source>
</evidence>
<comment type="similarity">
    <text evidence="11">Belongs to the acireductone dioxygenase (ARD) family.</text>
</comment>
<gene>
    <name evidence="12" type="ORF">ANCCAN_14562</name>
</gene>
<protein>
    <recommendedName>
        <fullName evidence="11">Acireductone dioxygenase</fullName>
    </recommendedName>
    <alternativeName>
        <fullName evidence="11">Acireductone dioxygenase (Fe(2+)-requiring)</fullName>
        <shortName evidence="11">ARD'</shortName>
        <shortName evidence="11">Fe-ARD</shortName>
        <ecNumber evidence="11">1.13.11.54</ecNumber>
    </alternativeName>
    <alternativeName>
        <fullName evidence="11">Acireductone dioxygenase (Ni(2+)-requiring)</fullName>
        <shortName evidence="11">ARD</shortName>
        <shortName evidence="11">Ni-ARD</shortName>
        <ecNumber evidence="11">1.13.11.53</ecNumber>
    </alternativeName>
</protein>
<dbReference type="EC" id="1.13.11.53" evidence="11"/>
<keyword evidence="5 11" id="KW-0479">Metal-binding</keyword>
<dbReference type="FunFam" id="2.60.120.10:FF:000099">
    <property type="entry name" value="1,2-dihydroxy-3-keto-5-methylthiopentene dioxygenase"/>
    <property type="match status" value="1"/>
</dbReference>
<dbReference type="GO" id="GO:0016151">
    <property type="term" value="F:nickel cation binding"/>
    <property type="evidence" value="ECO:0007669"/>
    <property type="project" value="UniProtKB-UniRule"/>
</dbReference>
<dbReference type="SUPFAM" id="SSF51182">
    <property type="entry name" value="RmlC-like cupins"/>
    <property type="match status" value="1"/>
</dbReference>
<feature type="binding site" evidence="11">
    <location>
        <position position="89"/>
    </location>
    <ligand>
        <name>Fe(2+)</name>
        <dbReference type="ChEBI" id="CHEBI:29033"/>
        <note>for iron-dependent acireductone dioxygenase activity</note>
    </ligand>
</feature>
<dbReference type="InterPro" id="IPR011051">
    <property type="entry name" value="RmlC_Cupin_sf"/>
</dbReference>
<dbReference type="HAMAP" id="MF_03154">
    <property type="entry name" value="Salvage_MtnD_euk"/>
    <property type="match status" value="1"/>
</dbReference>
<evidence type="ECO:0000256" key="11">
    <source>
        <dbReference type="HAMAP-Rule" id="MF_03154"/>
    </source>
</evidence>
<evidence type="ECO:0000256" key="10">
    <source>
        <dbReference type="ARBA" id="ARBA00023242"/>
    </source>
</evidence>
<keyword evidence="3 11" id="KW-0533">Nickel</keyword>
<dbReference type="GO" id="GO:0005737">
    <property type="term" value="C:cytoplasm"/>
    <property type="evidence" value="ECO:0007669"/>
    <property type="project" value="UniProtKB-SubCell"/>
</dbReference>
<feature type="binding site" evidence="11">
    <location>
        <position position="132"/>
    </location>
    <ligand>
        <name>Fe(2+)</name>
        <dbReference type="ChEBI" id="CHEBI:29033"/>
        <note>for iron-dependent acireductone dioxygenase activity</note>
    </ligand>
</feature>
<feature type="binding site" evidence="11">
    <location>
        <position position="93"/>
    </location>
    <ligand>
        <name>Fe(2+)</name>
        <dbReference type="ChEBI" id="CHEBI:29033"/>
        <note>for iron-dependent acireductone dioxygenase activity</note>
    </ligand>
</feature>
<keyword evidence="6 11" id="KW-0223">Dioxygenase</keyword>
<dbReference type="GO" id="GO:0019509">
    <property type="term" value="P:L-methionine salvage from methylthioadenosine"/>
    <property type="evidence" value="ECO:0007669"/>
    <property type="project" value="UniProtKB-UniRule"/>
</dbReference>
<name>A0A368G879_ANCCA</name>
<dbReference type="Gene3D" id="2.60.120.10">
    <property type="entry name" value="Jelly Rolls"/>
    <property type="match status" value="1"/>
</dbReference>
<evidence type="ECO:0000256" key="4">
    <source>
        <dbReference type="ARBA" id="ARBA00022605"/>
    </source>
</evidence>
<dbReference type="GO" id="GO:0010308">
    <property type="term" value="F:acireductone dioxygenase (Ni2+-requiring) activity"/>
    <property type="evidence" value="ECO:0007669"/>
    <property type="project" value="UniProtKB-UniRule"/>
</dbReference>
<dbReference type="InterPro" id="IPR027496">
    <property type="entry name" value="ARD_euk"/>
</dbReference>
<dbReference type="InterPro" id="IPR014710">
    <property type="entry name" value="RmlC-like_jellyroll"/>
</dbReference>
<dbReference type="CDD" id="cd02232">
    <property type="entry name" value="cupin_ARD"/>
    <property type="match status" value="1"/>
</dbReference>
<evidence type="ECO:0000256" key="8">
    <source>
        <dbReference type="ARBA" id="ARBA00023004"/>
    </source>
</evidence>
<keyword evidence="2 11" id="KW-0963">Cytoplasm</keyword>
<evidence type="ECO:0000256" key="2">
    <source>
        <dbReference type="ARBA" id="ARBA00022490"/>
    </source>
</evidence>
<keyword evidence="10 11" id="KW-0539">Nucleus</keyword>
<evidence type="ECO:0000256" key="6">
    <source>
        <dbReference type="ARBA" id="ARBA00022964"/>
    </source>
</evidence>
<feature type="binding site" evidence="11">
    <location>
        <position position="93"/>
    </location>
    <ligand>
        <name>Ni(2+)</name>
        <dbReference type="ChEBI" id="CHEBI:49786"/>
        <note>for nickel-dependent acireductone dioxygenase activity</note>
    </ligand>
</feature>
<comment type="catalytic activity">
    <reaction evidence="1 11">
        <text>1,2-dihydroxy-5-(methylsulfanyl)pent-1-en-3-one + O2 = 4-methylsulfanyl-2-oxobutanoate + formate + 2 H(+)</text>
        <dbReference type="Rhea" id="RHEA:24504"/>
        <dbReference type="ChEBI" id="CHEBI:15378"/>
        <dbReference type="ChEBI" id="CHEBI:15379"/>
        <dbReference type="ChEBI" id="CHEBI:15740"/>
        <dbReference type="ChEBI" id="CHEBI:16723"/>
        <dbReference type="ChEBI" id="CHEBI:49252"/>
        <dbReference type="EC" id="1.13.11.54"/>
    </reaction>
</comment>
<keyword evidence="7 11" id="KW-0560">Oxidoreductase</keyword>
<dbReference type="UniPathway" id="UPA00904">
    <property type="reaction ID" value="UER00878"/>
</dbReference>
<dbReference type="GO" id="GO:0005634">
    <property type="term" value="C:nucleus"/>
    <property type="evidence" value="ECO:0007669"/>
    <property type="project" value="UniProtKB-SubCell"/>
</dbReference>
<dbReference type="GO" id="GO:0005506">
    <property type="term" value="F:iron ion binding"/>
    <property type="evidence" value="ECO:0007669"/>
    <property type="project" value="UniProtKB-UniRule"/>
</dbReference>
<organism evidence="12 13">
    <name type="scientific">Ancylostoma caninum</name>
    <name type="common">Dog hookworm</name>
    <dbReference type="NCBI Taxonomy" id="29170"/>
    <lineage>
        <taxon>Eukaryota</taxon>
        <taxon>Metazoa</taxon>
        <taxon>Ecdysozoa</taxon>
        <taxon>Nematoda</taxon>
        <taxon>Chromadorea</taxon>
        <taxon>Rhabditida</taxon>
        <taxon>Rhabditina</taxon>
        <taxon>Rhabditomorpha</taxon>
        <taxon>Strongyloidea</taxon>
        <taxon>Ancylostomatidae</taxon>
        <taxon>Ancylostomatinae</taxon>
        <taxon>Ancylostoma</taxon>
    </lineage>
</organism>
<reference evidence="12 13" key="1">
    <citation type="submission" date="2014-10" db="EMBL/GenBank/DDBJ databases">
        <title>Draft genome of the hookworm Ancylostoma caninum.</title>
        <authorList>
            <person name="Mitreva M."/>
        </authorList>
    </citation>
    <scope>NUCLEOTIDE SEQUENCE [LARGE SCALE GENOMIC DNA]</scope>
    <source>
        <strain evidence="12 13">Baltimore</strain>
    </source>
</reference>
<keyword evidence="9 11" id="KW-0486">Methionine biosynthesis</keyword>
<evidence type="ECO:0000313" key="12">
    <source>
        <dbReference type="EMBL" id="RCN39499.1"/>
    </source>
</evidence>
<feature type="binding site" evidence="11">
    <location>
        <position position="87"/>
    </location>
    <ligand>
        <name>Fe(2+)</name>
        <dbReference type="ChEBI" id="CHEBI:29033"/>
        <note>for iron-dependent acireductone dioxygenase activity</note>
    </ligand>
</feature>
<sequence length="185" mass="21528">MASRAYFMGPVHDQRDDCRLVPNRDATSIDLADIGVEISTISMNPEWEDHLDNLVSVYDMNHRDEIHISRASMPDFDEKMKIFFEEHLHRDPEIRFIKSGTGFFDVRSISDEWIRIPVKRGDFVYLPAGIYHRFTTDWDENVVAIRLFRSSPKWEAFPRCKSGDTVAERANYLRSIGAVDRVESS</sequence>
<comment type="catalytic activity">
    <reaction evidence="11">
        <text>1,2-dihydroxy-5-(methylsulfanyl)pent-1-en-3-one + O2 = 3-(methylsulfanyl)propanoate + CO + formate + 2 H(+)</text>
        <dbReference type="Rhea" id="RHEA:14161"/>
        <dbReference type="ChEBI" id="CHEBI:15378"/>
        <dbReference type="ChEBI" id="CHEBI:15379"/>
        <dbReference type="ChEBI" id="CHEBI:15740"/>
        <dbReference type="ChEBI" id="CHEBI:17245"/>
        <dbReference type="ChEBI" id="CHEBI:49016"/>
        <dbReference type="ChEBI" id="CHEBI:49252"/>
        <dbReference type="EC" id="1.13.11.53"/>
    </reaction>
</comment>
<dbReference type="Proteomes" id="UP000252519">
    <property type="component" value="Unassembled WGS sequence"/>
</dbReference>
<dbReference type="InterPro" id="IPR004313">
    <property type="entry name" value="ARD"/>
</dbReference>
<comment type="caution">
    <text evidence="12">The sequence shown here is derived from an EMBL/GenBank/DDBJ whole genome shotgun (WGS) entry which is preliminary data.</text>
</comment>
<comment type="pathway">
    <text evidence="11">Amino-acid biosynthesis; L-methionine biosynthesis via salvage pathway; L-methionine from S-methyl-5-thio-alpha-D-ribose 1-phosphate: step 5/6.</text>
</comment>
<dbReference type="EMBL" id="JOJR01000335">
    <property type="protein sequence ID" value="RCN39499.1"/>
    <property type="molecule type" value="Genomic_DNA"/>
</dbReference>
<feature type="binding site" evidence="11">
    <location>
        <position position="89"/>
    </location>
    <ligand>
        <name>Ni(2+)</name>
        <dbReference type="ChEBI" id="CHEBI:49786"/>
        <note>for nickel-dependent acireductone dioxygenase activity</note>
    </ligand>
</feature>
<dbReference type="Pfam" id="PF03079">
    <property type="entry name" value="ARD"/>
    <property type="match status" value="1"/>
</dbReference>
<evidence type="ECO:0000313" key="13">
    <source>
        <dbReference type="Proteomes" id="UP000252519"/>
    </source>
</evidence>
<dbReference type="GO" id="GO:0010309">
    <property type="term" value="F:acireductone dioxygenase [iron(II)-requiring] activity"/>
    <property type="evidence" value="ECO:0007669"/>
    <property type="project" value="UniProtKB-UniRule"/>
</dbReference>
<accession>A0A368G879</accession>
<evidence type="ECO:0000256" key="9">
    <source>
        <dbReference type="ARBA" id="ARBA00023167"/>
    </source>
</evidence>
<keyword evidence="4 11" id="KW-0028">Amino-acid biosynthesis</keyword>
<proteinExistence type="inferred from homology"/>
<feature type="binding site" evidence="11">
    <location>
        <position position="132"/>
    </location>
    <ligand>
        <name>Ni(2+)</name>
        <dbReference type="ChEBI" id="CHEBI:49786"/>
        <note>for nickel-dependent acireductone dioxygenase activity</note>
    </ligand>
</feature>
<dbReference type="PANTHER" id="PTHR23418:SF0">
    <property type="entry name" value="ACIREDUCTONE DIOXYGENASE"/>
    <property type="match status" value="1"/>
</dbReference>
<comment type="cofactor">
    <cofactor evidence="11">
        <name>Fe(2+)</name>
        <dbReference type="ChEBI" id="CHEBI:29033"/>
    </cofactor>
    <cofactor evidence="11">
        <name>Ni(2+)</name>
        <dbReference type="ChEBI" id="CHEBI:49786"/>
    </cofactor>
    <text evidence="11">Binds either 1 Fe or Ni cation per monomer. Iron-binding promotes an acireductone dioxygenase reaction producing 2-keto-4-methylthiobutyrate, while nickel-binding promotes an acireductone dioxygenase reaction producing 3-(methylsulfanyl)propanoate.</text>
</comment>
<evidence type="ECO:0000256" key="3">
    <source>
        <dbReference type="ARBA" id="ARBA00022596"/>
    </source>
</evidence>
<dbReference type="STRING" id="29170.A0A368G879"/>
<evidence type="ECO:0000256" key="5">
    <source>
        <dbReference type="ARBA" id="ARBA00022723"/>
    </source>
</evidence>
<comment type="function">
    <text evidence="11">Catalyzes 2 different reactions between oxygen and the acireductone 1,2-dihydroxy-3-keto-5-methylthiopentene (DHK-MTPene) depending upon the metal bound in the active site. Fe-containing acireductone dioxygenase (Fe-ARD) produces formate and 2-keto-4-methylthiobutyrate (KMTB), the alpha-ketoacid precursor of methionine in the methionine recycle pathway. Ni-containing acireductone dioxygenase (Ni-ARD) produces methylthiopropionate, carbon monoxide and formate, and does not lie on the methionine recycle pathway.</text>
</comment>
<dbReference type="OrthoDB" id="1867259at2759"/>
<evidence type="ECO:0000256" key="7">
    <source>
        <dbReference type="ARBA" id="ARBA00023002"/>
    </source>
</evidence>
<dbReference type="PANTHER" id="PTHR23418">
    <property type="entry name" value="ACIREDUCTONE DIOXYGENASE"/>
    <property type="match status" value="1"/>
</dbReference>
<keyword evidence="8 11" id="KW-0408">Iron</keyword>
<dbReference type="AlphaFoldDB" id="A0A368G879"/>